<dbReference type="Proteomes" id="UP000243459">
    <property type="component" value="Chromosome 6"/>
</dbReference>
<accession>A0A5P1EJZ5</accession>
<dbReference type="AlphaFoldDB" id="A0A5P1EJZ5"/>
<dbReference type="PANTHER" id="PTHR11108">
    <property type="entry name" value="FERROCHELATASE"/>
    <property type="match status" value="1"/>
</dbReference>
<protein>
    <recommendedName>
        <fullName evidence="4">Ferrochelatase</fullName>
    </recommendedName>
</protein>
<dbReference type="SUPFAM" id="SSF53800">
    <property type="entry name" value="Chelatase"/>
    <property type="match status" value="1"/>
</dbReference>
<dbReference type="Gramene" id="ONK66272">
    <property type="protein sequence ID" value="ONK66272"/>
    <property type="gene ID" value="A4U43_C06F5990"/>
</dbReference>
<comment type="similarity">
    <text evidence="1">Belongs to the ferrochelatase family.</text>
</comment>
<evidence type="ECO:0000256" key="1">
    <source>
        <dbReference type="RuleBase" id="RU004185"/>
    </source>
</evidence>
<dbReference type="GO" id="GO:0004325">
    <property type="term" value="F:ferrochelatase activity"/>
    <property type="evidence" value="ECO:0007669"/>
    <property type="project" value="InterPro"/>
</dbReference>
<dbReference type="GO" id="GO:0006783">
    <property type="term" value="P:heme biosynthetic process"/>
    <property type="evidence" value="ECO:0007669"/>
    <property type="project" value="InterPro"/>
</dbReference>
<name>A0A5P1EJZ5_ASPOF</name>
<evidence type="ECO:0008006" key="4">
    <source>
        <dbReference type="Google" id="ProtNLM"/>
    </source>
</evidence>
<evidence type="ECO:0000313" key="3">
    <source>
        <dbReference type="Proteomes" id="UP000243459"/>
    </source>
</evidence>
<organism evidence="2 3">
    <name type="scientific">Asparagus officinalis</name>
    <name type="common">Garden asparagus</name>
    <dbReference type="NCBI Taxonomy" id="4686"/>
    <lineage>
        <taxon>Eukaryota</taxon>
        <taxon>Viridiplantae</taxon>
        <taxon>Streptophyta</taxon>
        <taxon>Embryophyta</taxon>
        <taxon>Tracheophyta</taxon>
        <taxon>Spermatophyta</taxon>
        <taxon>Magnoliopsida</taxon>
        <taxon>Liliopsida</taxon>
        <taxon>Asparagales</taxon>
        <taxon>Asparagaceae</taxon>
        <taxon>Asparagoideae</taxon>
        <taxon>Asparagus</taxon>
    </lineage>
</organism>
<evidence type="ECO:0000313" key="2">
    <source>
        <dbReference type="EMBL" id="ONK66272.1"/>
    </source>
</evidence>
<dbReference type="EMBL" id="CM007386">
    <property type="protein sequence ID" value="ONK66272.1"/>
    <property type="molecule type" value="Genomic_DNA"/>
</dbReference>
<proteinExistence type="inferred from homology"/>
<dbReference type="Gene3D" id="3.40.50.1400">
    <property type="match status" value="1"/>
</dbReference>
<dbReference type="InterPro" id="IPR001015">
    <property type="entry name" value="Ferrochelatase"/>
</dbReference>
<dbReference type="Pfam" id="PF00762">
    <property type="entry name" value="Ferrochelatase"/>
    <property type="match status" value="1"/>
</dbReference>
<keyword evidence="3" id="KW-1185">Reference proteome</keyword>
<dbReference type="PANTHER" id="PTHR11108:SF4">
    <property type="entry name" value="FERROCHELATASE-1, CHLOROPLASTIC_MITOCHONDRIAL"/>
    <property type="match status" value="1"/>
</dbReference>
<gene>
    <name evidence="2" type="ORF">A4U43_C06F5990</name>
</gene>
<sequence length="135" mass="15224">MSYVSSALSIIRFHSVALATTTKINAKGYFIRVRFRNVILYLRFTVQTESTTTHSLIMHRLYIFHLKIENFWGNHVTPEACSSDENMIGASSTTAREKVGVLLLNLGGPETLQDVQPFLFNLFADPVCDPILICQ</sequence>
<reference evidence="3" key="1">
    <citation type="journal article" date="2017" name="Nat. Commun.">
        <title>The asparagus genome sheds light on the origin and evolution of a young Y chromosome.</title>
        <authorList>
            <person name="Harkess A."/>
            <person name="Zhou J."/>
            <person name="Xu C."/>
            <person name="Bowers J.E."/>
            <person name="Van der Hulst R."/>
            <person name="Ayyampalayam S."/>
            <person name="Mercati F."/>
            <person name="Riccardi P."/>
            <person name="McKain M.R."/>
            <person name="Kakrana A."/>
            <person name="Tang H."/>
            <person name="Ray J."/>
            <person name="Groenendijk J."/>
            <person name="Arikit S."/>
            <person name="Mathioni S.M."/>
            <person name="Nakano M."/>
            <person name="Shan H."/>
            <person name="Telgmann-Rauber A."/>
            <person name="Kanno A."/>
            <person name="Yue Z."/>
            <person name="Chen H."/>
            <person name="Li W."/>
            <person name="Chen Y."/>
            <person name="Xu X."/>
            <person name="Zhang Y."/>
            <person name="Luo S."/>
            <person name="Chen H."/>
            <person name="Gao J."/>
            <person name="Mao Z."/>
            <person name="Pires J.C."/>
            <person name="Luo M."/>
            <person name="Kudrna D."/>
            <person name="Wing R.A."/>
            <person name="Meyers B.C."/>
            <person name="Yi K."/>
            <person name="Kong H."/>
            <person name="Lavrijsen P."/>
            <person name="Sunseri F."/>
            <person name="Falavigna A."/>
            <person name="Ye Y."/>
            <person name="Leebens-Mack J.H."/>
            <person name="Chen G."/>
        </authorList>
    </citation>
    <scope>NUCLEOTIDE SEQUENCE [LARGE SCALE GENOMIC DNA]</scope>
    <source>
        <strain evidence="3">cv. DH0086</strain>
    </source>
</reference>
<dbReference type="GO" id="GO:0005739">
    <property type="term" value="C:mitochondrion"/>
    <property type="evidence" value="ECO:0007669"/>
    <property type="project" value="TreeGrafter"/>
</dbReference>